<name>A0A8S4A1N5_9EUPU</name>
<dbReference type="PANTHER" id="PTHR22255">
    <property type="entry name" value="LP06548P"/>
    <property type="match status" value="1"/>
</dbReference>
<evidence type="ECO:0000259" key="1">
    <source>
        <dbReference type="Pfam" id="PF23070"/>
    </source>
</evidence>
<feature type="non-terminal residue" evidence="2">
    <location>
        <position position="1"/>
    </location>
</feature>
<evidence type="ECO:0000313" key="2">
    <source>
        <dbReference type="EMBL" id="CAG5135224.1"/>
    </source>
</evidence>
<dbReference type="InterPro" id="IPR055471">
    <property type="entry name" value="DUF7043"/>
</dbReference>
<feature type="domain" description="DUF7043" evidence="1">
    <location>
        <begin position="247"/>
        <end position="356"/>
    </location>
</feature>
<comment type="caution">
    <text evidence="2">The sequence shown here is derived from an EMBL/GenBank/DDBJ whole genome shotgun (WGS) entry which is preliminary data.</text>
</comment>
<dbReference type="Pfam" id="PF23070">
    <property type="entry name" value="DUF7043"/>
    <property type="match status" value="2"/>
</dbReference>
<feature type="non-terminal residue" evidence="2">
    <location>
        <position position="359"/>
    </location>
</feature>
<organism evidence="2 3">
    <name type="scientific">Candidula unifasciata</name>
    <dbReference type="NCBI Taxonomy" id="100452"/>
    <lineage>
        <taxon>Eukaryota</taxon>
        <taxon>Metazoa</taxon>
        <taxon>Spiralia</taxon>
        <taxon>Lophotrochozoa</taxon>
        <taxon>Mollusca</taxon>
        <taxon>Gastropoda</taxon>
        <taxon>Heterobranchia</taxon>
        <taxon>Euthyneura</taxon>
        <taxon>Panpulmonata</taxon>
        <taxon>Eupulmonata</taxon>
        <taxon>Stylommatophora</taxon>
        <taxon>Helicina</taxon>
        <taxon>Helicoidea</taxon>
        <taxon>Geomitridae</taxon>
        <taxon>Candidula</taxon>
    </lineage>
</organism>
<dbReference type="EMBL" id="CAJHNH020008046">
    <property type="protein sequence ID" value="CAG5135224.1"/>
    <property type="molecule type" value="Genomic_DNA"/>
</dbReference>
<dbReference type="AlphaFoldDB" id="A0A8S4A1N5"/>
<protein>
    <recommendedName>
        <fullName evidence="1">DUF7043 domain-containing protein</fullName>
    </recommendedName>
</protein>
<feature type="domain" description="DUF7043" evidence="1">
    <location>
        <begin position="8"/>
        <end position="72"/>
    </location>
</feature>
<reference evidence="2" key="1">
    <citation type="submission" date="2021-04" db="EMBL/GenBank/DDBJ databases">
        <authorList>
            <consortium name="Molecular Ecology Group"/>
        </authorList>
    </citation>
    <scope>NUCLEOTIDE SEQUENCE</scope>
</reference>
<accession>A0A8S4A1N5</accession>
<keyword evidence="3" id="KW-1185">Reference proteome</keyword>
<dbReference type="OrthoDB" id="6047467at2759"/>
<gene>
    <name evidence="2" type="ORF">CUNI_LOCUS20782</name>
</gene>
<dbReference type="PANTHER" id="PTHR22255:SF9">
    <property type="entry name" value="LP06548P"/>
    <property type="match status" value="1"/>
</dbReference>
<proteinExistence type="predicted"/>
<evidence type="ECO:0000313" key="3">
    <source>
        <dbReference type="Proteomes" id="UP000678393"/>
    </source>
</evidence>
<sequence>PMLISLNERTVKFSRECVQKTSDNKYLVMHREENQSVKFLCMQFLQRGENIVQIKTSDLFQKQTIDICDDAGMALDPFPLVNSGQTPDTHMSCPFTGGYNMKVYYPDDSIVCMTNMLLMRMESECDRGEGITFDFRSDDCVPKDLPAKTHRRLRARCVAHWTQDSYTFIILQHMDVKTQWFCLRTTDPLSDIRNAYLWLKVICDTSEIPSPEDELEMCAGNSHNCFNQYKRHCAHTCGQCMSENHMGTCTFDEQYRGKWMESRNNTEHVLDIQAYSLVSDNTGRYDCFNLDSHKLPHKKVLLELNNNGCFPRYTCVEMAKITSSVMKFRFGDRLTWPLMTLKNQKEEICKDEHFKDRHN</sequence>
<dbReference type="Proteomes" id="UP000678393">
    <property type="component" value="Unassembled WGS sequence"/>
</dbReference>